<gene>
    <name evidence="4" type="ORF">C7M84_022279</name>
</gene>
<feature type="compositionally biased region" description="Pro residues" evidence="3">
    <location>
        <begin position="1"/>
        <end position="10"/>
    </location>
</feature>
<evidence type="ECO:0000256" key="1">
    <source>
        <dbReference type="ARBA" id="ARBA00023157"/>
    </source>
</evidence>
<comment type="caution">
    <text evidence="4">The sequence shown here is derived from an EMBL/GenBank/DDBJ whole genome shotgun (WGS) entry which is preliminary data.</text>
</comment>
<protein>
    <recommendedName>
        <fullName evidence="6">CUB domain-containing protein</fullName>
    </recommendedName>
</protein>
<dbReference type="EMBL" id="QCYY01000531">
    <property type="protein sequence ID" value="ROT84519.1"/>
    <property type="molecule type" value="Genomic_DNA"/>
</dbReference>
<comment type="caution">
    <text evidence="2">Lacks conserved residue(s) required for the propagation of feature annotation.</text>
</comment>
<reference evidence="4 5" key="1">
    <citation type="submission" date="2018-04" db="EMBL/GenBank/DDBJ databases">
        <authorList>
            <person name="Zhang X."/>
            <person name="Yuan J."/>
            <person name="Li F."/>
            <person name="Xiang J."/>
        </authorList>
    </citation>
    <scope>NUCLEOTIDE SEQUENCE [LARGE SCALE GENOMIC DNA]</scope>
    <source>
        <tissue evidence="4">Muscle</tissue>
    </source>
</reference>
<dbReference type="AlphaFoldDB" id="A0A423U769"/>
<sequence length="167" mass="18231">MAAPQPPPTPTTATTTTAETATTPRNPTNNPNRNTTPTPTMSTARVDPRAGALGCRISEFTCSNYECVPTDAYCDGVPDCADRSDEPRDCSPCNRTFYGDVGRSYEVKVEKPKDMGTTFTCHLTFVAEGREFGDIVQLTIQEFSRYSHLLTRGSLRSKDTLVGRPSP</sequence>
<dbReference type="Pfam" id="PF00057">
    <property type="entry name" value="Ldl_recept_a"/>
    <property type="match status" value="1"/>
</dbReference>
<dbReference type="PROSITE" id="PS50068">
    <property type="entry name" value="LDLRA_2"/>
    <property type="match status" value="1"/>
</dbReference>
<keyword evidence="5" id="KW-1185">Reference proteome</keyword>
<dbReference type="SUPFAM" id="SSF57424">
    <property type="entry name" value="LDL receptor-like module"/>
    <property type="match status" value="1"/>
</dbReference>
<name>A0A423U769_PENVA</name>
<feature type="disulfide bond" evidence="2">
    <location>
        <begin position="62"/>
        <end position="80"/>
    </location>
</feature>
<proteinExistence type="predicted"/>
<reference evidence="4 5" key="2">
    <citation type="submission" date="2019-01" db="EMBL/GenBank/DDBJ databases">
        <title>The decoding of complex shrimp genome reveals the adaptation for benthos swimmer, frequently molting mechanism and breeding impact on genome.</title>
        <authorList>
            <person name="Sun Y."/>
            <person name="Gao Y."/>
            <person name="Yu Y."/>
        </authorList>
    </citation>
    <scope>NUCLEOTIDE SEQUENCE [LARGE SCALE GENOMIC DNA]</scope>
    <source>
        <tissue evidence="4">Muscle</tissue>
    </source>
</reference>
<evidence type="ECO:0000313" key="4">
    <source>
        <dbReference type="EMBL" id="ROT84519.1"/>
    </source>
</evidence>
<dbReference type="CDD" id="cd00112">
    <property type="entry name" value="LDLa"/>
    <property type="match status" value="1"/>
</dbReference>
<dbReference type="PROSITE" id="PS01209">
    <property type="entry name" value="LDLRA_1"/>
    <property type="match status" value="1"/>
</dbReference>
<feature type="disulfide bond" evidence="2">
    <location>
        <begin position="55"/>
        <end position="67"/>
    </location>
</feature>
<organism evidence="4 5">
    <name type="scientific">Penaeus vannamei</name>
    <name type="common">Whiteleg shrimp</name>
    <name type="synonym">Litopenaeus vannamei</name>
    <dbReference type="NCBI Taxonomy" id="6689"/>
    <lineage>
        <taxon>Eukaryota</taxon>
        <taxon>Metazoa</taxon>
        <taxon>Ecdysozoa</taxon>
        <taxon>Arthropoda</taxon>
        <taxon>Crustacea</taxon>
        <taxon>Multicrustacea</taxon>
        <taxon>Malacostraca</taxon>
        <taxon>Eumalacostraca</taxon>
        <taxon>Eucarida</taxon>
        <taxon>Decapoda</taxon>
        <taxon>Dendrobranchiata</taxon>
        <taxon>Penaeoidea</taxon>
        <taxon>Penaeidae</taxon>
        <taxon>Penaeus</taxon>
    </lineage>
</organism>
<dbReference type="InterPro" id="IPR002172">
    <property type="entry name" value="LDrepeatLR_classA_rpt"/>
</dbReference>
<evidence type="ECO:0000313" key="5">
    <source>
        <dbReference type="Proteomes" id="UP000283509"/>
    </source>
</evidence>
<evidence type="ECO:0000256" key="3">
    <source>
        <dbReference type="SAM" id="MobiDB-lite"/>
    </source>
</evidence>
<evidence type="ECO:0008006" key="6">
    <source>
        <dbReference type="Google" id="ProtNLM"/>
    </source>
</evidence>
<dbReference type="OrthoDB" id="10037824at2759"/>
<accession>A0A423U769</accession>
<evidence type="ECO:0000256" key="2">
    <source>
        <dbReference type="PROSITE-ProRule" id="PRU00124"/>
    </source>
</evidence>
<dbReference type="InterPro" id="IPR036055">
    <property type="entry name" value="LDL_receptor-like_sf"/>
</dbReference>
<dbReference type="SMART" id="SM00192">
    <property type="entry name" value="LDLa"/>
    <property type="match status" value="1"/>
</dbReference>
<dbReference type="Proteomes" id="UP000283509">
    <property type="component" value="Unassembled WGS sequence"/>
</dbReference>
<dbReference type="Gene3D" id="4.10.400.10">
    <property type="entry name" value="Low-density Lipoprotein Receptor"/>
    <property type="match status" value="1"/>
</dbReference>
<feature type="compositionally biased region" description="Low complexity" evidence="3">
    <location>
        <begin position="11"/>
        <end position="40"/>
    </location>
</feature>
<keyword evidence="1 2" id="KW-1015">Disulfide bond</keyword>
<dbReference type="InterPro" id="IPR023415">
    <property type="entry name" value="LDLR_class-A_CS"/>
</dbReference>
<feature type="region of interest" description="Disordered" evidence="3">
    <location>
        <begin position="1"/>
        <end position="46"/>
    </location>
</feature>